<gene>
    <name evidence="8" type="ORF">DdX_06491</name>
</gene>
<feature type="domain" description="LRRCT" evidence="7">
    <location>
        <begin position="475"/>
        <end position="528"/>
    </location>
</feature>
<reference evidence="8" key="1">
    <citation type="submission" date="2022-01" db="EMBL/GenBank/DDBJ databases">
        <title>Genome Sequence Resource for Two Populations of Ditylenchus destructor, the Migratory Endoparasitic Phytonematode.</title>
        <authorList>
            <person name="Zhang H."/>
            <person name="Lin R."/>
            <person name="Xie B."/>
        </authorList>
    </citation>
    <scope>NUCLEOTIDE SEQUENCE</scope>
    <source>
        <strain evidence="8">BazhouSP</strain>
    </source>
</reference>
<proteinExistence type="predicted"/>
<evidence type="ECO:0000259" key="7">
    <source>
        <dbReference type="SMART" id="SM00082"/>
    </source>
</evidence>
<keyword evidence="5" id="KW-0472">Membrane</keyword>
<keyword evidence="9" id="KW-1185">Reference proteome</keyword>
<dbReference type="Gene3D" id="3.80.10.10">
    <property type="entry name" value="Ribonuclease Inhibitor"/>
    <property type="match status" value="3"/>
</dbReference>
<evidence type="ECO:0000256" key="2">
    <source>
        <dbReference type="ARBA" id="ARBA00022729"/>
    </source>
</evidence>
<dbReference type="InterPro" id="IPR001611">
    <property type="entry name" value="Leu-rich_rpt"/>
</dbReference>
<dbReference type="SMART" id="SM00369">
    <property type="entry name" value="LRR_TYP"/>
    <property type="match status" value="9"/>
</dbReference>
<dbReference type="InterPro" id="IPR003591">
    <property type="entry name" value="Leu-rich_rpt_typical-subtyp"/>
</dbReference>
<protein>
    <submittedName>
        <fullName evidence="8">Leucine rich repeat domain-containing protein</fullName>
    </submittedName>
</protein>
<keyword evidence="5" id="KW-0812">Transmembrane</keyword>
<comment type="caution">
    <text evidence="8">The sequence shown here is derived from an EMBL/GenBank/DDBJ whole genome shotgun (WGS) entry which is preliminary data.</text>
</comment>
<dbReference type="EMBL" id="JAKKPZ010000008">
    <property type="protein sequence ID" value="KAI1718077.1"/>
    <property type="molecule type" value="Genomic_DNA"/>
</dbReference>
<feature type="signal peptide" evidence="6">
    <location>
        <begin position="1"/>
        <end position="30"/>
    </location>
</feature>
<dbReference type="AlphaFoldDB" id="A0AAD4N4Q8"/>
<evidence type="ECO:0000256" key="3">
    <source>
        <dbReference type="ARBA" id="ARBA00022737"/>
    </source>
</evidence>
<dbReference type="PROSITE" id="PS51450">
    <property type="entry name" value="LRR"/>
    <property type="match status" value="5"/>
</dbReference>
<dbReference type="InterPro" id="IPR000483">
    <property type="entry name" value="Cys-rich_flank_reg_C"/>
</dbReference>
<dbReference type="InterPro" id="IPR032675">
    <property type="entry name" value="LRR_dom_sf"/>
</dbReference>
<organism evidence="8 9">
    <name type="scientific">Ditylenchus destructor</name>
    <dbReference type="NCBI Taxonomy" id="166010"/>
    <lineage>
        <taxon>Eukaryota</taxon>
        <taxon>Metazoa</taxon>
        <taxon>Ecdysozoa</taxon>
        <taxon>Nematoda</taxon>
        <taxon>Chromadorea</taxon>
        <taxon>Rhabditida</taxon>
        <taxon>Tylenchina</taxon>
        <taxon>Tylenchomorpha</taxon>
        <taxon>Sphaerularioidea</taxon>
        <taxon>Anguinidae</taxon>
        <taxon>Anguininae</taxon>
        <taxon>Ditylenchus</taxon>
    </lineage>
</organism>
<dbReference type="PANTHER" id="PTHR24366:SF96">
    <property type="entry name" value="LEUCINE RICH REPEAT CONTAINING 53"/>
    <property type="match status" value="1"/>
</dbReference>
<dbReference type="SUPFAM" id="SSF52058">
    <property type="entry name" value="L domain-like"/>
    <property type="match status" value="1"/>
</dbReference>
<keyword evidence="5" id="KW-1133">Transmembrane helix</keyword>
<evidence type="ECO:0000256" key="5">
    <source>
        <dbReference type="SAM" id="Phobius"/>
    </source>
</evidence>
<evidence type="ECO:0000313" key="8">
    <source>
        <dbReference type="EMBL" id="KAI1718077.1"/>
    </source>
</evidence>
<keyword evidence="1" id="KW-0433">Leucine-rich repeat</keyword>
<feature type="region of interest" description="Disordered" evidence="4">
    <location>
        <begin position="679"/>
        <end position="699"/>
    </location>
</feature>
<dbReference type="SMART" id="SM00082">
    <property type="entry name" value="LRRCT"/>
    <property type="match status" value="1"/>
</dbReference>
<dbReference type="Pfam" id="PF13855">
    <property type="entry name" value="LRR_8"/>
    <property type="match status" value="3"/>
</dbReference>
<name>A0AAD4N4Q8_9BILA</name>
<evidence type="ECO:0000256" key="6">
    <source>
        <dbReference type="SAM" id="SignalP"/>
    </source>
</evidence>
<evidence type="ECO:0000313" key="9">
    <source>
        <dbReference type="Proteomes" id="UP001201812"/>
    </source>
</evidence>
<dbReference type="Pfam" id="PF00560">
    <property type="entry name" value="LRR_1"/>
    <property type="match status" value="2"/>
</dbReference>
<feature type="transmembrane region" description="Helical" evidence="5">
    <location>
        <begin position="543"/>
        <end position="567"/>
    </location>
</feature>
<feature type="region of interest" description="Disordered" evidence="4">
    <location>
        <begin position="588"/>
        <end position="612"/>
    </location>
</feature>
<evidence type="ECO:0000256" key="1">
    <source>
        <dbReference type="ARBA" id="ARBA00022614"/>
    </source>
</evidence>
<dbReference type="Proteomes" id="UP001201812">
    <property type="component" value="Unassembled WGS sequence"/>
</dbReference>
<accession>A0AAD4N4Q8</accession>
<sequence>MDFNSAIKLSTCSASLLIHFLLFAFVPKSATYIQQPFAQSSSKGQQPDTLVCPSKCECEQTSNGINLHKESVAIYCHRGGLNDSDLLNILHTISNPQTVQILDIRAPSERPNTFQWNDNVNRFTTLRKLVLSNCGIPALSQSIRLPNLIHLDLSGNRIDQLQIGSFIGAPLVESLDLSHNHIHTLPTSAFLYLKKLRRLSLSHNQLNDLPASLLRGPSALMELELDGNKLKAKQLNDLFTDVAELTRLEINNCGLNDEQVNALQLQRVPMLRRLGIAGNNLTFVPSTILRALESLDTLDLRYNSIKVLGPCAFCSCNISRIFLGYNLLGLTPSSIDPEAFADTHMRELDLSHNFFDQFDSQILANAQPTLKILHLSKNSLQGFHGRLVHTLPKLTHLHLAGNQISSIPYLLPKAYAQLKLLNLSGNVLEDLPTNMAGMLPWLTTLDLSYNRFSSLSSAIMSSFIERLEQAYLHHNPWDCQCAVQNLQQYMLQRLSYRNVLDYEHTTCAKPVLLKGQPLHRVQKINDCAVLFGSTYGLTQASELLLLLAALLVAAFLVSLIVIILLYCGREHKQKAVYVTREHSRTRLTGHPLDVASAGGSTNSGAPSSLLSEPLTSPSALLLPNGNNNNNSINKCHTNGHFNGSIPITGSTNTQSTLLNLAMGNGRPRIIHNHNEGTAIGRPIVRPRTPPPPGSMFVTF</sequence>
<dbReference type="SMART" id="SM00364">
    <property type="entry name" value="LRR_BAC"/>
    <property type="match status" value="6"/>
</dbReference>
<evidence type="ECO:0000256" key="4">
    <source>
        <dbReference type="SAM" id="MobiDB-lite"/>
    </source>
</evidence>
<keyword evidence="3" id="KW-0677">Repeat</keyword>
<keyword evidence="2 6" id="KW-0732">Signal</keyword>
<dbReference type="PANTHER" id="PTHR24366">
    <property type="entry name" value="IG(IMMUNOGLOBULIN) AND LRR(LEUCINE RICH REPEAT) DOMAINS"/>
    <property type="match status" value="1"/>
</dbReference>
<feature type="chain" id="PRO_5041971663" evidence="6">
    <location>
        <begin position="31"/>
        <end position="699"/>
    </location>
</feature>